<reference evidence="2 3" key="1">
    <citation type="journal article" date="2021" name="Pathogens">
        <title>Isolation and Characterization of Kingella bonacorsii sp. nov., A Novel Kingella Species Detected in a Stable Periodontitis Subject.</title>
        <authorList>
            <person name="Antezack A."/>
            <person name="Boxberger M."/>
            <person name="Rolland C."/>
            <person name="Monnet-Corti V."/>
            <person name="La Scola B."/>
        </authorList>
    </citation>
    <scope>NUCLEOTIDE SEQUENCE [LARGE SCALE GENOMIC DNA]</scope>
    <source>
        <strain evidence="2 3">Marseille-Q4569</strain>
    </source>
</reference>
<feature type="transmembrane region" description="Helical" evidence="1">
    <location>
        <begin position="12"/>
        <end position="29"/>
    </location>
</feature>
<dbReference type="InterPro" id="IPR007360">
    <property type="entry name" value="SirB"/>
</dbReference>
<proteinExistence type="predicted"/>
<dbReference type="Proteomes" id="UP000614058">
    <property type="component" value="Unassembled WGS sequence"/>
</dbReference>
<feature type="transmembrane region" description="Helical" evidence="1">
    <location>
        <begin position="41"/>
        <end position="63"/>
    </location>
</feature>
<comment type="caution">
    <text evidence="2">The sequence shown here is derived from an EMBL/GenBank/DDBJ whole genome shotgun (WGS) entry which is preliminary data.</text>
</comment>
<dbReference type="Pfam" id="PF04247">
    <property type="entry name" value="SirB"/>
    <property type="match status" value="1"/>
</dbReference>
<keyword evidence="1" id="KW-0472">Membrane</keyword>
<organism evidence="2 3">
    <name type="scientific">Kingella bonacorsii</name>
    <dbReference type="NCBI Taxonomy" id="2796361"/>
    <lineage>
        <taxon>Bacteria</taxon>
        <taxon>Pseudomonadati</taxon>
        <taxon>Pseudomonadota</taxon>
        <taxon>Betaproteobacteria</taxon>
        <taxon>Neisseriales</taxon>
        <taxon>Neisseriaceae</taxon>
        <taxon>Kingella</taxon>
    </lineage>
</organism>
<protein>
    <submittedName>
        <fullName evidence="2">SirB2 family protein</fullName>
    </submittedName>
</protein>
<dbReference type="RefSeq" id="WP_200520906.1">
    <property type="nucleotide sequence ID" value="NZ_JAEHNZ010000001.1"/>
</dbReference>
<name>A0ABS1BP41_9NEIS</name>
<keyword evidence="1" id="KW-0812">Transmembrane</keyword>
<keyword evidence="3" id="KW-1185">Reference proteome</keyword>
<dbReference type="PANTHER" id="PTHR39594">
    <property type="entry name" value="PROTEIN YCHQ"/>
    <property type="match status" value="1"/>
</dbReference>
<keyword evidence="1" id="KW-1133">Transmembrane helix</keyword>
<dbReference type="EMBL" id="JAEHNZ010000001">
    <property type="protein sequence ID" value="MBK0395074.1"/>
    <property type="molecule type" value="Genomic_DNA"/>
</dbReference>
<feature type="transmembrane region" description="Helical" evidence="1">
    <location>
        <begin position="75"/>
        <end position="96"/>
    </location>
</feature>
<sequence length="125" mass="14451">MQSLYLPIKYAHLIFVTTTIVLFNLRFWLRTMQPEKPLPVILRVLPHINDSMLLFTGMLMMQIVPWQPFGASKWLGVKLLLVLTYIFVGAFCLRATPRSGKWFGLYGAGMLIVLTIIYLAHWKPL</sequence>
<evidence type="ECO:0000313" key="2">
    <source>
        <dbReference type="EMBL" id="MBK0395074.1"/>
    </source>
</evidence>
<evidence type="ECO:0000256" key="1">
    <source>
        <dbReference type="SAM" id="Phobius"/>
    </source>
</evidence>
<evidence type="ECO:0000313" key="3">
    <source>
        <dbReference type="Proteomes" id="UP000614058"/>
    </source>
</evidence>
<dbReference type="PANTHER" id="PTHR39594:SF1">
    <property type="entry name" value="PROTEIN YCHQ"/>
    <property type="match status" value="1"/>
</dbReference>
<gene>
    <name evidence="2" type="ORF">JDW22_00380</name>
</gene>
<feature type="transmembrane region" description="Helical" evidence="1">
    <location>
        <begin position="103"/>
        <end position="122"/>
    </location>
</feature>
<accession>A0ABS1BP41</accession>